<proteinExistence type="predicted"/>
<dbReference type="GO" id="GO:0016787">
    <property type="term" value="F:hydrolase activity"/>
    <property type="evidence" value="ECO:0007669"/>
    <property type="project" value="UniProtKB-KW"/>
</dbReference>
<evidence type="ECO:0000256" key="1">
    <source>
        <dbReference type="SAM" id="MobiDB-lite"/>
    </source>
</evidence>
<organism evidence="3 4">
    <name type="scientific">Candidatus Gottesmanbacteria bacterium GW2011_GWA1_47_8</name>
    <dbReference type="NCBI Taxonomy" id="1618438"/>
    <lineage>
        <taxon>Bacteria</taxon>
        <taxon>Candidatus Gottesmaniibacteriota</taxon>
    </lineage>
</organism>
<evidence type="ECO:0000313" key="4">
    <source>
        <dbReference type="Proteomes" id="UP000034212"/>
    </source>
</evidence>
<evidence type="ECO:0000256" key="2">
    <source>
        <dbReference type="SAM" id="Phobius"/>
    </source>
</evidence>
<evidence type="ECO:0000313" key="3">
    <source>
        <dbReference type="EMBL" id="KKU80884.1"/>
    </source>
</evidence>
<comment type="caution">
    <text evidence="3">The sequence shown here is derived from an EMBL/GenBank/DDBJ whole genome shotgun (WGS) entry which is preliminary data.</text>
</comment>
<dbReference type="Proteomes" id="UP000034212">
    <property type="component" value="Unassembled WGS sequence"/>
</dbReference>
<keyword evidence="3" id="KW-0378">Hydrolase</keyword>
<keyword evidence="2" id="KW-1133">Transmembrane helix</keyword>
<feature type="transmembrane region" description="Helical" evidence="2">
    <location>
        <begin position="231"/>
        <end position="254"/>
    </location>
</feature>
<feature type="region of interest" description="Disordered" evidence="1">
    <location>
        <begin position="161"/>
        <end position="203"/>
    </location>
</feature>
<dbReference type="AlphaFoldDB" id="A0A0G1TGH8"/>
<keyword evidence="2" id="KW-0472">Membrane</keyword>
<name>A0A0G1TGH8_9BACT</name>
<gene>
    <name evidence="3" type="ORF">UY08_C0007G0022</name>
</gene>
<dbReference type="EMBL" id="LCOQ01000007">
    <property type="protein sequence ID" value="KKU80884.1"/>
    <property type="molecule type" value="Genomic_DNA"/>
</dbReference>
<feature type="compositionally biased region" description="Low complexity" evidence="1">
    <location>
        <begin position="161"/>
        <end position="182"/>
    </location>
</feature>
<reference evidence="3 4" key="1">
    <citation type="journal article" date="2015" name="Nature">
        <title>rRNA introns, odd ribosomes, and small enigmatic genomes across a large radiation of phyla.</title>
        <authorList>
            <person name="Brown C.T."/>
            <person name="Hug L.A."/>
            <person name="Thomas B.C."/>
            <person name="Sharon I."/>
            <person name="Castelle C.J."/>
            <person name="Singh A."/>
            <person name="Wilkins M.J."/>
            <person name="Williams K.H."/>
            <person name="Banfield J.F."/>
        </authorList>
    </citation>
    <scope>NUCLEOTIDE SEQUENCE [LARGE SCALE GENOMIC DNA]</scope>
</reference>
<protein>
    <submittedName>
        <fullName evidence="3">Glycoside hydrolase family 48</fullName>
    </submittedName>
</protein>
<accession>A0A0G1TGH8</accession>
<feature type="compositionally biased region" description="Low complexity" evidence="1">
    <location>
        <begin position="189"/>
        <end position="203"/>
    </location>
</feature>
<sequence length="260" mass="27517">MAIVRSHSTSTFSRIFQGLALISLVAFVRPVHAVTISVSNVPSSLDQSQEVDADVFLSCDGCSDSYLRGEFYPSGTNYFGFTQNNQGQWIGTSNDKTQYFKVGENDLFEGSWSGKLKVKPDPADSAYSGPGNYVFKVGRYTGGGSATWSNEVSLAISGPTATQAPTKTPTPAPQATNTLTPTIIHSPTKKSTPTKTPTPKISLTPTIEVSPSGIVLGTETAATPSGGIKPVLPLIIALLLVAIGLAIIAIVLVWKKRKLQ</sequence>
<keyword evidence="2" id="KW-0812">Transmembrane</keyword>